<evidence type="ECO:0000313" key="2">
    <source>
        <dbReference type="Proteomes" id="UP001266305"/>
    </source>
</evidence>
<organism evidence="1 2">
    <name type="scientific">Saguinus oedipus</name>
    <name type="common">Cotton-top tamarin</name>
    <name type="synonym">Oedipomidas oedipus</name>
    <dbReference type="NCBI Taxonomy" id="9490"/>
    <lineage>
        <taxon>Eukaryota</taxon>
        <taxon>Metazoa</taxon>
        <taxon>Chordata</taxon>
        <taxon>Craniata</taxon>
        <taxon>Vertebrata</taxon>
        <taxon>Euteleostomi</taxon>
        <taxon>Mammalia</taxon>
        <taxon>Eutheria</taxon>
        <taxon>Euarchontoglires</taxon>
        <taxon>Primates</taxon>
        <taxon>Haplorrhini</taxon>
        <taxon>Platyrrhini</taxon>
        <taxon>Cebidae</taxon>
        <taxon>Callitrichinae</taxon>
        <taxon>Saguinus</taxon>
    </lineage>
</organism>
<accession>A0ABQ9TYJ2</accession>
<gene>
    <name evidence="1" type="ORF">P7K49_032551</name>
</gene>
<comment type="caution">
    <text evidence="1">The sequence shown here is derived from an EMBL/GenBank/DDBJ whole genome shotgun (WGS) entry which is preliminary data.</text>
</comment>
<dbReference type="Proteomes" id="UP001266305">
    <property type="component" value="Unassembled WGS sequence"/>
</dbReference>
<sequence>MVEEIMLQPLWESRDRYEELKRLDDAMRENSVATPAGFDLLALASVTSATPTPLNALCAIEALSTARQSGLPSFLCPPPHLFCMGAPGAHMAHNALLKAEPFQAYPCAALLSLH</sequence>
<name>A0ABQ9TYJ2_SAGOE</name>
<keyword evidence="2" id="KW-1185">Reference proteome</keyword>
<proteinExistence type="predicted"/>
<protein>
    <submittedName>
        <fullName evidence="1">Uncharacterized protein</fullName>
    </submittedName>
</protein>
<evidence type="ECO:0000313" key="1">
    <source>
        <dbReference type="EMBL" id="KAK2089885.1"/>
    </source>
</evidence>
<dbReference type="EMBL" id="JASSZA010000018">
    <property type="protein sequence ID" value="KAK2089885.1"/>
    <property type="molecule type" value="Genomic_DNA"/>
</dbReference>
<reference evidence="1 2" key="1">
    <citation type="submission" date="2023-05" db="EMBL/GenBank/DDBJ databases">
        <title>B98-5 Cell Line De Novo Hybrid Assembly: An Optical Mapping Approach.</title>
        <authorList>
            <person name="Kananen K."/>
            <person name="Auerbach J.A."/>
            <person name="Kautto E."/>
            <person name="Blachly J.S."/>
        </authorList>
    </citation>
    <scope>NUCLEOTIDE SEQUENCE [LARGE SCALE GENOMIC DNA]</scope>
    <source>
        <strain evidence="1">B95-8</strain>
        <tissue evidence="1">Cell line</tissue>
    </source>
</reference>